<evidence type="ECO:0000259" key="2">
    <source>
        <dbReference type="PROSITE" id="PS51819"/>
    </source>
</evidence>
<proteinExistence type="predicted"/>
<keyword evidence="1" id="KW-0479">Metal-binding</keyword>
<dbReference type="InterPro" id="IPR051785">
    <property type="entry name" value="MMCE/EMCE_epimerase"/>
</dbReference>
<dbReference type="InterPro" id="IPR029068">
    <property type="entry name" value="Glyas_Bleomycin-R_OHBP_Dase"/>
</dbReference>
<sequence length="185" mass="20880">MSHFLGPARQIGYVVKDIDRAVDYWLRVMGCGPVFHIRSMHIRNFIYRGVPSDPELSIALFMNGPMQIELIQQNNDAPSAFRTFLEQGHHGVQHLAYWTETFDEHLALCERRGLQIEQSGRSGRDGAANERLVYFSAEDHPGTMIELSEISGAKGEFFREIAAASANWDGRNPIRHVNGPARVSE</sequence>
<dbReference type="OrthoDB" id="9792173at2"/>
<dbReference type="AlphaFoldDB" id="A0A211ZEM8"/>
<accession>A0A211ZEM8</accession>
<dbReference type="InterPro" id="IPR037523">
    <property type="entry name" value="VOC_core"/>
</dbReference>
<evidence type="ECO:0000313" key="3">
    <source>
        <dbReference type="EMBL" id="OWJ63742.1"/>
    </source>
</evidence>
<dbReference type="SUPFAM" id="SSF54593">
    <property type="entry name" value="Glyoxalase/Bleomycin resistance protein/Dihydroxybiphenyl dioxygenase"/>
    <property type="match status" value="1"/>
</dbReference>
<dbReference type="GO" id="GO:0046491">
    <property type="term" value="P:L-methylmalonyl-CoA metabolic process"/>
    <property type="evidence" value="ECO:0007669"/>
    <property type="project" value="TreeGrafter"/>
</dbReference>
<reference evidence="4" key="1">
    <citation type="submission" date="2017-05" db="EMBL/GenBank/DDBJ databases">
        <authorList>
            <person name="Macchi M."/>
            <person name="Festa S."/>
            <person name="Coppotelli B.M."/>
            <person name="Morelli I.S."/>
        </authorList>
    </citation>
    <scope>NUCLEOTIDE SEQUENCE [LARGE SCALE GENOMIC DNA]</scope>
    <source>
        <strain evidence="4">I</strain>
    </source>
</reference>
<dbReference type="Pfam" id="PF13669">
    <property type="entry name" value="Glyoxalase_4"/>
    <property type="match status" value="1"/>
</dbReference>
<evidence type="ECO:0000256" key="1">
    <source>
        <dbReference type="ARBA" id="ARBA00022723"/>
    </source>
</evidence>
<dbReference type="EMBL" id="NHON01000081">
    <property type="protein sequence ID" value="OWJ63742.1"/>
    <property type="molecule type" value="Genomic_DNA"/>
</dbReference>
<evidence type="ECO:0000313" key="4">
    <source>
        <dbReference type="Proteomes" id="UP000196655"/>
    </source>
</evidence>
<keyword evidence="4" id="KW-1185">Reference proteome</keyword>
<protein>
    <recommendedName>
        <fullName evidence="2">VOC domain-containing protein</fullName>
    </recommendedName>
</protein>
<dbReference type="Gene3D" id="3.10.180.10">
    <property type="entry name" value="2,3-Dihydroxybiphenyl 1,2-Dioxygenase, domain 1"/>
    <property type="match status" value="1"/>
</dbReference>
<dbReference type="RefSeq" id="WP_088155312.1">
    <property type="nucleotide sequence ID" value="NZ_NHON01000081.1"/>
</dbReference>
<dbReference type="PROSITE" id="PS51819">
    <property type="entry name" value="VOC"/>
    <property type="match status" value="1"/>
</dbReference>
<name>A0A211ZEM8_9PROT</name>
<dbReference type="GO" id="GO:0004493">
    <property type="term" value="F:methylmalonyl-CoA epimerase activity"/>
    <property type="evidence" value="ECO:0007669"/>
    <property type="project" value="TreeGrafter"/>
</dbReference>
<dbReference type="PANTHER" id="PTHR43048:SF3">
    <property type="entry name" value="METHYLMALONYL-COA EPIMERASE, MITOCHONDRIAL"/>
    <property type="match status" value="1"/>
</dbReference>
<organism evidence="3 4">
    <name type="scientific">Inquilinus limosus</name>
    <dbReference type="NCBI Taxonomy" id="171674"/>
    <lineage>
        <taxon>Bacteria</taxon>
        <taxon>Pseudomonadati</taxon>
        <taxon>Pseudomonadota</taxon>
        <taxon>Alphaproteobacteria</taxon>
        <taxon>Rhodospirillales</taxon>
        <taxon>Rhodospirillaceae</taxon>
        <taxon>Inquilinus</taxon>
    </lineage>
</organism>
<comment type="caution">
    <text evidence="3">The sequence shown here is derived from an EMBL/GenBank/DDBJ whole genome shotgun (WGS) entry which is preliminary data.</text>
</comment>
<gene>
    <name evidence="3" type="ORF">BWR60_28280</name>
</gene>
<feature type="domain" description="VOC" evidence="2">
    <location>
        <begin position="7"/>
        <end position="150"/>
    </location>
</feature>
<dbReference type="Proteomes" id="UP000196655">
    <property type="component" value="Unassembled WGS sequence"/>
</dbReference>
<dbReference type="GO" id="GO:0046872">
    <property type="term" value="F:metal ion binding"/>
    <property type="evidence" value="ECO:0007669"/>
    <property type="project" value="UniProtKB-KW"/>
</dbReference>
<dbReference type="PANTHER" id="PTHR43048">
    <property type="entry name" value="METHYLMALONYL-COA EPIMERASE"/>
    <property type="match status" value="1"/>
</dbReference>